<keyword evidence="7 10" id="KW-0472">Membrane</keyword>
<evidence type="ECO:0000313" key="12">
    <source>
        <dbReference type="Proteomes" id="UP001500279"/>
    </source>
</evidence>
<comment type="similarity">
    <text evidence="2 10">Belongs to the FliR/MopE/SpaR family.</text>
</comment>
<feature type="transmembrane region" description="Helical" evidence="10">
    <location>
        <begin position="14"/>
        <end position="32"/>
    </location>
</feature>
<evidence type="ECO:0000256" key="5">
    <source>
        <dbReference type="ARBA" id="ARBA00022692"/>
    </source>
</evidence>
<evidence type="ECO:0000313" key="11">
    <source>
        <dbReference type="EMBL" id="GAA0758841.1"/>
    </source>
</evidence>
<protein>
    <recommendedName>
        <fullName evidence="3 9">Flagellar biosynthetic protein FliR</fullName>
    </recommendedName>
</protein>
<sequence>MEALLLKLPALVTALWWPFCRCLALLSAAPVLGEAMLPVTIRVLLALALALAVILMPVAAHNAVAIDPFSLHGLAATFEQAVIGVAIGLALQLSMAAIQTAGFVLSSQMGLSMAVMNDPLNGSSSDAVSNLLFILCTLVFFSVDGHLVITGIVGASFQAWPVGGGFANLSFDTLALNVAWIFSAAMLLALPMVFSSLVVQIGFGFLNRVAPSLNLYALGFSVVTLFGVMMLVLLAPTFPAHYLQMSERVLDMLQHGLNSAGAGRG</sequence>
<dbReference type="EMBL" id="BAAAEW010000026">
    <property type="protein sequence ID" value="GAA0758841.1"/>
    <property type="molecule type" value="Genomic_DNA"/>
</dbReference>
<keyword evidence="4 10" id="KW-1003">Cell membrane</keyword>
<name>A0ABN1K905_9BURK</name>
<gene>
    <name evidence="11" type="ORF">GCM10009107_39690</name>
</gene>
<proteinExistence type="inferred from homology"/>
<feature type="transmembrane region" description="Helical" evidence="10">
    <location>
        <begin position="180"/>
        <end position="206"/>
    </location>
</feature>
<keyword evidence="11" id="KW-0969">Cilium</keyword>
<evidence type="ECO:0000256" key="2">
    <source>
        <dbReference type="ARBA" id="ARBA00009772"/>
    </source>
</evidence>
<dbReference type="RefSeq" id="WP_141289231.1">
    <property type="nucleotide sequence ID" value="NZ_BAAAEW010000026.1"/>
</dbReference>
<keyword evidence="5 10" id="KW-0812">Transmembrane</keyword>
<reference evidence="11 12" key="1">
    <citation type="journal article" date="2019" name="Int. J. Syst. Evol. Microbiol.">
        <title>The Global Catalogue of Microorganisms (GCM) 10K type strain sequencing project: providing services to taxonomists for standard genome sequencing and annotation.</title>
        <authorList>
            <consortium name="The Broad Institute Genomics Platform"/>
            <consortium name="The Broad Institute Genome Sequencing Center for Infectious Disease"/>
            <person name="Wu L."/>
            <person name="Ma J."/>
        </authorList>
    </citation>
    <scope>NUCLEOTIDE SEQUENCE [LARGE SCALE GENOMIC DNA]</scope>
    <source>
        <strain evidence="11 12">JCM 15503</strain>
    </source>
</reference>
<evidence type="ECO:0000256" key="1">
    <source>
        <dbReference type="ARBA" id="ARBA00002578"/>
    </source>
</evidence>
<comment type="function">
    <text evidence="1 10">Role in flagellar biosynthesis.</text>
</comment>
<evidence type="ECO:0000256" key="6">
    <source>
        <dbReference type="ARBA" id="ARBA00022989"/>
    </source>
</evidence>
<evidence type="ECO:0000256" key="3">
    <source>
        <dbReference type="ARBA" id="ARBA00021717"/>
    </source>
</evidence>
<feature type="transmembrane region" description="Helical" evidence="10">
    <location>
        <begin position="127"/>
        <end position="160"/>
    </location>
</feature>
<feature type="transmembrane region" description="Helical" evidence="10">
    <location>
        <begin position="213"/>
        <end position="235"/>
    </location>
</feature>
<comment type="caution">
    <text evidence="11">The sequence shown here is derived from an EMBL/GenBank/DDBJ whole genome shotgun (WGS) entry which is preliminary data.</text>
</comment>
<keyword evidence="12" id="KW-1185">Reference proteome</keyword>
<keyword evidence="11" id="KW-0966">Cell projection</keyword>
<feature type="transmembrane region" description="Helical" evidence="10">
    <location>
        <begin position="39"/>
        <end position="60"/>
    </location>
</feature>
<evidence type="ECO:0000256" key="4">
    <source>
        <dbReference type="ARBA" id="ARBA00022475"/>
    </source>
</evidence>
<evidence type="ECO:0000256" key="8">
    <source>
        <dbReference type="ARBA" id="ARBA00023143"/>
    </source>
</evidence>
<accession>A0ABN1K905</accession>
<dbReference type="PRINTS" id="PR00953">
    <property type="entry name" value="TYPE3IMRPROT"/>
</dbReference>
<dbReference type="Proteomes" id="UP001500279">
    <property type="component" value="Unassembled WGS sequence"/>
</dbReference>
<keyword evidence="11" id="KW-0282">Flagellum</keyword>
<dbReference type="PANTHER" id="PTHR30065">
    <property type="entry name" value="FLAGELLAR BIOSYNTHETIC PROTEIN FLIR"/>
    <property type="match status" value="1"/>
</dbReference>
<dbReference type="NCBIfam" id="TIGR01400">
    <property type="entry name" value="fliR"/>
    <property type="match status" value="1"/>
</dbReference>
<feature type="transmembrane region" description="Helical" evidence="10">
    <location>
        <begin position="80"/>
        <end position="106"/>
    </location>
</feature>
<comment type="subcellular location">
    <subcellularLocation>
        <location evidence="10">Cell membrane</location>
        <topology evidence="10">Multi-pass membrane protein</topology>
    </subcellularLocation>
    <subcellularLocation>
        <location evidence="10">Bacterial flagellum basal body</location>
    </subcellularLocation>
</comment>
<keyword evidence="6 10" id="KW-1133">Transmembrane helix</keyword>
<keyword evidence="8 10" id="KW-0975">Bacterial flagellum</keyword>
<dbReference type="InterPro" id="IPR002010">
    <property type="entry name" value="T3SS_IM_R"/>
</dbReference>
<organism evidence="11 12">
    <name type="scientific">Ideonella azotifigens</name>
    <dbReference type="NCBI Taxonomy" id="513160"/>
    <lineage>
        <taxon>Bacteria</taxon>
        <taxon>Pseudomonadati</taxon>
        <taxon>Pseudomonadota</taxon>
        <taxon>Betaproteobacteria</taxon>
        <taxon>Burkholderiales</taxon>
        <taxon>Sphaerotilaceae</taxon>
        <taxon>Ideonella</taxon>
    </lineage>
</organism>
<dbReference type="PANTHER" id="PTHR30065:SF8">
    <property type="entry name" value="FLAGELLAR BIOSYNTHETIC PROTEIN FLIR"/>
    <property type="match status" value="1"/>
</dbReference>
<dbReference type="Pfam" id="PF01311">
    <property type="entry name" value="Bac_export_1"/>
    <property type="match status" value="1"/>
</dbReference>
<evidence type="ECO:0000256" key="9">
    <source>
        <dbReference type="NCBIfam" id="TIGR01400"/>
    </source>
</evidence>
<dbReference type="InterPro" id="IPR006303">
    <property type="entry name" value="FliR"/>
</dbReference>
<evidence type="ECO:0000256" key="10">
    <source>
        <dbReference type="RuleBase" id="RU362071"/>
    </source>
</evidence>
<evidence type="ECO:0000256" key="7">
    <source>
        <dbReference type="ARBA" id="ARBA00023136"/>
    </source>
</evidence>